<keyword evidence="2 6" id="KW-0698">rRNA processing</keyword>
<keyword evidence="1 6" id="KW-0963">Cytoplasm</keyword>
<evidence type="ECO:0000256" key="6">
    <source>
        <dbReference type="HAMAP-Rule" id="MF_01858"/>
    </source>
</evidence>
<dbReference type="Pfam" id="PF10672">
    <property type="entry name" value="Methyltrans_SAM"/>
    <property type="match status" value="1"/>
</dbReference>
<dbReference type="SUPFAM" id="SSF53335">
    <property type="entry name" value="S-adenosyl-L-methionine-dependent methyltransferases"/>
    <property type="match status" value="2"/>
</dbReference>
<dbReference type="Proteomes" id="UP001626549">
    <property type="component" value="Chromosome"/>
</dbReference>
<comment type="catalytic activity">
    <reaction evidence="6">
        <text>guanosine(2069) in 23S rRNA + S-adenosyl-L-methionine = N(2)-methylguanosine(2069) in 23S rRNA + S-adenosyl-L-homocysteine + H(+)</text>
        <dbReference type="Rhea" id="RHEA:43772"/>
        <dbReference type="Rhea" id="RHEA-COMP:10688"/>
        <dbReference type="Rhea" id="RHEA-COMP:10689"/>
        <dbReference type="ChEBI" id="CHEBI:15378"/>
        <dbReference type="ChEBI" id="CHEBI:57856"/>
        <dbReference type="ChEBI" id="CHEBI:59789"/>
        <dbReference type="ChEBI" id="CHEBI:74269"/>
        <dbReference type="ChEBI" id="CHEBI:74481"/>
        <dbReference type="EC" id="2.1.1.264"/>
    </reaction>
</comment>
<keyword evidence="3 6" id="KW-0489">Methyltransferase</keyword>
<dbReference type="Gene3D" id="3.40.50.150">
    <property type="entry name" value="Vaccinia Virus protein VP39"/>
    <property type="match status" value="2"/>
</dbReference>
<comment type="similarity">
    <text evidence="6">Belongs to the methyltransferase superfamily. RlmKL family.</text>
</comment>
<evidence type="ECO:0000313" key="9">
    <source>
        <dbReference type="EMBL" id="WOJ95677.1"/>
    </source>
</evidence>
<dbReference type="SMART" id="SM00981">
    <property type="entry name" value="THUMP"/>
    <property type="match status" value="1"/>
</dbReference>
<dbReference type="PROSITE" id="PS51165">
    <property type="entry name" value="THUMP"/>
    <property type="match status" value="1"/>
</dbReference>
<dbReference type="EC" id="2.1.1.264" evidence="6"/>
<dbReference type="InterPro" id="IPR054170">
    <property type="entry name" value="RlmL_1st"/>
</dbReference>
<evidence type="ECO:0000256" key="1">
    <source>
        <dbReference type="ARBA" id="ARBA00022490"/>
    </source>
</evidence>
<dbReference type="InterPro" id="IPR029063">
    <property type="entry name" value="SAM-dependent_MTases_sf"/>
</dbReference>
<comment type="function">
    <text evidence="6">Specifically methylates the guanine in position 2445 (m2G2445) and the guanine in position 2069 (m7G2069) of 23S rRNA.</text>
</comment>
<dbReference type="InterPro" id="IPR002052">
    <property type="entry name" value="DNA_methylase_N6_adenine_CS"/>
</dbReference>
<dbReference type="RefSeq" id="WP_407326381.1">
    <property type="nucleotide sequence ID" value="NZ_CP136865.1"/>
</dbReference>
<dbReference type="Gene3D" id="3.30.2130.30">
    <property type="match status" value="1"/>
</dbReference>
<dbReference type="PANTHER" id="PTHR47313">
    <property type="entry name" value="RIBOSOMAL RNA LARGE SUBUNIT METHYLTRANSFERASE K/L"/>
    <property type="match status" value="1"/>
</dbReference>
<evidence type="ECO:0000256" key="7">
    <source>
        <dbReference type="PROSITE-ProRule" id="PRU00529"/>
    </source>
</evidence>
<evidence type="ECO:0000256" key="5">
    <source>
        <dbReference type="ARBA" id="ARBA00022691"/>
    </source>
</evidence>
<dbReference type="InterPro" id="IPR017244">
    <property type="entry name" value="23SrRNA_methyltr_KL"/>
</dbReference>
<keyword evidence="5 6" id="KW-0949">S-adenosyl-L-methionine</keyword>
<dbReference type="GO" id="GO:0052915">
    <property type="term" value="F:23S rRNA (guanine(2445)-N(2))-methyltransferase activity"/>
    <property type="evidence" value="ECO:0007669"/>
    <property type="project" value="UniProtKB-EC"/>
</dbReference>
<comment type="subcellular location">
    <subcellularLocation>
        <location evidence="6">Cytoplasm</location>
    </subcellularLocation>
</comment>
<keyword evidence="4 6" id="KW-0808">Transferase</keyword>
<dbReference type="Pfam" id="PF02926">
    <property type="entry name" value="THUMP"/>
    <property type="match status" value="1"/>
</dbReference>
<dbReference type="PIRSF" id="PIRSF037618">
    <property type="entry name" value="RNA_Mtase_bacteria_prd"/>
    <property type="match status" value="1"/>
</dbReference>
<evidence type="ECO:0000259" key="8">
    <source>
        <dbReference type="PROSITE" id="PS51165"/>
    </source>
</evidence>
<dbReference type="Gene3D" id="3.30.750.80">
    <property type="entry name" value="RNA methyltransferase domain (HRMD) like"/>
    <property type="match status" value="1"/>
</dbReference>
<protein>
    <recommendedName>
        <fullName evidence="6">Ribosomal RNA large subunit methyltransferase K/L</fullName>
    </recommendedName>
    <domain>
        <recommendedName>
            <fullName evidence="6">23S rRNA m2G2445 methyltransferase</fullName>
            <ecNumber evidence="6">2.1.1.173</ecNumber>
        </recommendedName>
        <alternativeName>
            <fullName evidence="6">rRNA (guanine-N(2)-)-methyltransferase RlmL</fullName>
        </alternativeName>
    </domain>
    <domain>
        <recommendedName>
            <fullName evidence="6">23S rRNA m7G2069 methyltransferase</fullName>
            <ecNumber evidence="6">2.1.1.264</ecNumber>
        </recommendedName>
        <alternativeName>
            <fullName evidence="6">rRNA (guanine-N(7)-)-methyltransferase RlmK</fullName>
        </alternativeName>
    </domain>
</protein>
<dbReference type="Pfam" id="PF22020">
    <property type="entry name" value="RlmL_1st"/>
    <property type="match status" value="1"/>
</dbReference>
<dbReference type="CDD" id="cd11715">
    <property type="entry name" value="THUMP_AdoMetMT"/>
    <property type="match status" value="1"/>
</dbReference>
<comment type="catalytic activity">
    <reaction evidence="6">
        <text>guanosine(2445) in 23S rRNA + S-adenosyl-L-methionine = N(2)-methylguanosine(2445) in 23S rRNA + S-adenosyl-L-homocysteine + H(+)</text>
        <dbReference type="Rhea" id="RHEA:42740"/>
        <dbReference type="Rhea" id="RHEA-COMP:10215"/>
        <dbReference type="Rhea" id="RHEA-COMP:10216"/>
        <dbReference type="ChEBI" id="CHEBI:15378"/>
        <dbReference type="ChEBI" id="CHEBI:57856"/>
        <dbReference type="ChEBI" id="CHEBI:59789"/>
        <dbReference type="ChEBI" id="CHEBI:74269"/>
        <dbReference type="ChEBI" id="CHEBI:74481"/>
        <dbReference type="EC" id="2.1.1.173"/>
    </reaction>
</comment>
<dbReference type="InterPro" id="IPR019614">
    <property type="entry name" value="SAM-dep_methyl-trfase"/>
</dbReference>
<dbReference type="PANTHER" id="PTHR47313:SF1">
    <property type="entry name" value="RIBOSOMAL RNA LARGE SUBUNIT METHYLTRANSFERASE K_L"/>
    <property type="match status" value="1"/>
</dbReference>
<evidence type="ECO:0000256" key="3">
    <source>
        <dbReference type="ARBA" id="ARBA00022603"/>
    </source>
</evidence>
<dbReference type="HAMAP" id="MF_01858">
    <property type="entry name" value="23SrRNA_methyltr_KL"/>
    <property type="match status" value="1"/>
</dbReference>
<proteinExistence type="inferred from homology"/>
<accession>A0ABZ0I829</accession>
<evidence type="ECO:0000313" key="10">
    <source>
        <dbReference type="Proteomes" id="UP001626549"/>
    </source>
</evidence>
<dbReference type="InterPro" id="IPR004114">
    <property type="entry name" value="THUMP_dom"/>
</dbReference>
<reference evidence="9 10" key="1">
    <citation type="submission" date="2023-10" db="EMBL/GenBank/DDBJ databases">
        <title>Two novel species belonging to the OM43/NOR5 clade.</title>
        <authorList>
            <person name="Park M."/>
        </authorList>
    </citation>
    <scope>NUCLEOTIDE SEQUENCE [LARGE SCALE GENOMIC DNA]</scope>
    <source>
        <strain evidence="9 10">IMCC45268</strain>
    </source>
</reference>
<gene>
    <name evidence="9" type="primary">rlmKL</name>
    <name evidence="6" type="synonym">rlmL</name>
    <name evidence="9" type="ORF">R0137_10480</name>
</gene>
<feature type="domain" description="THUMP" evidence="8">
    <location>
        <begin position="48"/>
        <end position="159"/>
    </location>
</feature>
<dbReference type="PROSITE" id="PS00092">
    <property type="entry name" value="N6_MTASE"/>
    <property type="match status" value="1"/>
</dbReference>
<name>A0ABZ0I829_9GAMM</name>
<sequence length="732" mass="81468">MIADTPQPWLATCPRALPPILAKELEALGATDLREQQAGVSFVGTRAVMYRACLWSRTATRVLMPVGDGPASDADALYETLCGLPWPELLQEGRSVAVTFHGTNSEIRNTRFGAQRSKDAIVDVYRAASLTPPKISLENPDLQIVVRLHRDRIDVALDMVGESLHRRGYRRASGDAPLKENLAAALLLRADWPRLASEGAALVDPMCGSATLLLEGAQIAADQAPALGRSSFGFMAWSGHDDEQWRAIQSEARGRAERGLAQGLPEIRGYDADPKVIRRAEENISAAGLAKWVRVSVKALGEVRKPTHIALPKGLLITNPPYGERIGRKDSLPQLYRHLGELLNREFNGWQAAILAGDREHGRSLGLRSHRQYQLFNGRLPVTLLLIDLEGNRLTDEHAGAREREAPAVAEEKANLVLSPGAEMFANRVRKNQRKLASWLKRSGNECYRLYDADIPEYAVAIDRYGEYLHVAEYKAPAQISEEAAAQRLADIRLSLPEATGTTADKIVFKQRERQRGKSQYQVRGDAGEMLSVREGNAKLLVNLHDYLDTGLFLDHRPLRLRIAAEAKGLRFLNLYCYTGSATVHAALAGARETVSVDLSNSYLAWLGQNLAHNGLAETRNHLQRADVMQWLREGDDLFDLILLDPPSFSNSRKVPGSFDVQRDHGGLLNLAMTRLAPSGVLYFSNNRRKFRLDTDVSERFAVKDITKRTLDPDFQRQPVPHQCWEFRHEAP</sequence>
<dbReference type="NCBIfam" id="NF008748">
    <property type="entry name" value="PRK11783.1"/>
    <property type="match status" value="1"/>
</dbReference>
<dbReference type="InterPro" id="IPR000241">
    <property type="entry name" value="RlmKL-like_Mtase"/>
</dbReference>
<dbReference type="EC" id="2.1.1.173" evidence="6"/>
<evidence type="ECO:0000256" key="2">
    <source>
        <dbReference type="ARBA" id="ARBA00022552"/>
    </source>
</evidence>
<evidence type="ECO:0000256" key="4">
    <source>
        <dbReference type="ARBA" id="ARBA00022679"/>
    </source>
</evidence>
<dbReference type="EMBL" id="CP136865">
    <property type="protein sequence ID" value="WOJ95677.1"/>
    <property type="molecule type" value="Genomic_DNA"/>
</dbReference>
<dbReference type="Pfam" id="PF01170">
    <property type="entry name" value="UPF0020"/>
    <property type="match status" value="1"/>
</dbReference>
<keyword evidence="10" id="KW-1185">Reference proteome</keyword>
<keyword evidence="7" id="KW-0694">RNA-binding</keyword>
<organism evidence="9 10">
    <name type="scientific">Congregibacter brevis</name>
    <dbReference type="NCBI Taxonomy" id="3081201"/>
    <lineage>
        <taxon>Bacteria</taxon>
        <taxon>Pseudomonadati</taxon>
        <taxon>Pseudomonadota</taxon>
        <taxon>Gammaproteobacteria</taxon>
        <taxon>Cellvibrionales</taxon>
        <taxon>Halieaceae</taxon>
        <taxon>Congregibacter</taxon>
    </lineage>
</organism>